<name>A0A1H8C4T1_9FLAO</name>
<dbReference type="Proteomes" id="UP000199450">
    <property type="component" value="Unassembled WGS sequence"/>
</dbReference>
<evidence type="ECO:0000313" key="1">
    <source>
        <dbReference type="EMBL" id="SEM90181.1"/>
    </source>
</evidence>
<gene>
    <name evidence="1" type="ORF">SAMN05421856_10883</name>
</gene>
<reference evidence="2" key="1">
    <citation type="submission" date="2016-10" db="EMBL/GenBank/DDBJ databases">
        <authorList>
            <person name="Varghese N."/>
            <person name="Submissions S."/>
        </authorList>
    </citation>
    <scope>NUCLEOTIDE SEQUENCE [LARGE SCALE GENOMIC DNA]</scope>
    <source>
        <strain evidence="2">DSM 17453</strain>
    </source>
</reference>
<keyword evidence="2" id="KW-1185">Reference proteome</keyword>
<sequence>MILNETFYNFAEVKKVISILLLSLYLVSTTELYQFLKVPALIEHYLEHKEQNPAITIGSFFKIHYDNPVKDSDYTKDQQLPFVSHAAHLVVVCTPATPFTFQFSDRESNPIIKSKQTFYKSIFYNKDILNSIWQPPKSC</sequence>
<dbReference type="AlphaFoldDB" id="A0A1H8C4T1"/>
<dbReference type="OrthoDB" id="894042at2"/>
<protein>
    <submittedName>
        <fullName evidence="1">Uncharacterized protein</fullName>
    </submittedName>
</protein>
<proteinExistence type="predicted"/>
<dbReference type="RefSeq" id="WP_090001078.1">
    <property type="nucleotide sequence ID" value="NZ_FOBV01000008.1"/>
</dbReference>
<organism evidence="1 2">
    <name type="scientific">Chryseobacterium taichungense</name>
    <dbReference type="NCBI Taxonomy" id="295069"/>
    <lineage>
        <taxon>Bacteria</taxon>
        <taxon>Pseudomonadati</taxon>
        <taxon>Bacteroidota</taxon>
        <taxon>Flavobacteriia</taxon>
        <taxon>Flavobacteriales</taxon>
        <taxon>Weeksellaceae</taxon>
        <taxon>Chryseobacterium group</taxon>
        <taxon>Chryseobacterium</taxon>
    </lineage>
</organism>
<accession>A0A1H8C4T1</accession>
<evidence type="ECO:0000313" key="2">
    <source>
        <dbReference type="Proteomes" id="UP000199450"/>
    </source>
</evidence>
<dbReference type="STRING" id="295069.SAMN05421856_10883"/>
<dbReference type="EMBL" id="FOBV01000008">
    <property type="protein sequence ID" value="SEM90181.1"/>
    <property type="molecule type" value="Genomic_DNA"/>
</dbReference>